<feature type="non-terminal residue" evidence="5">
    <location>
        <position position="1063"/>
    </location>
</feature>
<sequence>GMRNEAGFRSRSSRKGSFFPTSFRVISSYLKTVSGNASSIASTVCSAGASVASSVSRAEDDHEREQVQWVGFDKLELGAGNVRHVLLLTYKNGFQVWDVENADNVQELVSKRDGPVAFLRMQPEPIKLEPDVECFQDSRPLLLVVTEEQTLVGGNVQGGFGTGYNGDAGSPPETRSSYPVPTIIQFYSFRSHTYVHELKFRSAIYIVRCSSNIVAVALATQIYCYDAATLETKFSLLTYPIPQGGQGPLGVNIGYGPMDVGPRWLAYAANHAVVQNTGRVSPQHLTPSPGASPSTSPANGSLVAHYAKESSKQIAAGIVTIGDMGYKKLTRYCSELLPDDASSPGPGSTNWKNNSNGFAGHTNELEYAGMVVIRDFVNKSIVAQFRAHNSPLSALCFDPSGTLLVTASIHGHSLNVHRIMAPSTESGLRHTGGDLNMSHVHLYKLNRGLTNAVIQDISFSSDSRWIAISSLKGTSHLFAISPFGGVVGPHTHGEGSVNGSKRYVLAPSSTLPWWSNSEPLKISQQALPPPPPPINLSVVTRIKNGNGMWHNPVSSAAAAATGKIKSPAVAVLFHNSSGCSVEKDLGSSLSKDQLWVFSSSGHLIRYAFHTAGYEAVSRSNNAGIGVHPTGPSQGQDFGVLVEPLQKWDVARKLNWVEREENVDNLCHETVAGEISLRGLEGYGNSTACSHTTGNERFEKEDLIAEEKHCDYISNAEMQTHQRWPPVWAKSEICFHAMMSKSTNEESSDVIGSGGEIDIEKIPTRIVEARKTDLVPVFEPHQHLKILQGKRDTESEVYSVVSPLQFQWIKDGCIQDNMDLDRLQVSSSGSSYGSQGGCFDGHPMIMNGFHHANQDSEEHMRTMLCLDSVSGQHVEHSPTSPNTEEMSISLRKLKLPNRELNGNWHSQTGNLVSIGPPMDISMGGNGIVFNMQISKEVKGVGSLKNFPMHESGISKKQSTKHDVSDCAGVISGGLTENGKVSQGGSEWETGSPSPDLYDTSTPLHGVNADCGHHVGNEHMGIMSLNKKDPSVSLKGTEFNSRIVSPRREQDELGWEGGMFPFCEE</sequence>
<feature type="domain" description="BCAS3" evidence="3">
    <location>
        <begin position="633"/>
        <end position="778"/>
    </location>
</feature>
<evidence type="ECO:0000313" key="5">
    <source>
        <dbReference type="EMBL" id="KAH9299185.1"/>
    </source>
</evidence>
<evidence type="ECO:0000256" key="1">
    <source>
        <dbReference type="ARBA" id="ARBA00004329"/>
    </source>
</evidence>
<dbReference type="InterPro" id="IPR036322">
    <property type="entry name" value="WD40_repeat_dom_sf"/>
</dbReference>
<dbReference type="SMART" id="SM00320">
    <property type="entry name" value="WD40"/>
    <property type="match status" value="2"/>
</dbReference>
<dbReference type="InterPro" id="IPR015943">
    <property type="entry name" value="WD40/YVTN_repeat-like_dom_sf"/>
</dbReference>
<dbReference type="EMBL" id="JAHRHJ020000010">
    <property type="protein sequence ID" value="KAH9299185.1"/>
    <property type="molecule type" value="Genomic_DNA"/>
</dbReference>
<dbReference type="Proteomes" id="UP000824469">
    <property type="component" value="Unassembled WGS sequence"/>
</dbReference>
<dbReference type="Gene3D" id="2.130.10.10">
    <property type="entry name" value="YVTN repeat-like/Quinoprotein amine dehydrogenase"/>
    <property type="match status" value="1"/>
</dbReference>
<dbReference type="GO" id="GO:0000407">
    <property type="term" value="C:phagophore assembly site"/>
    <property type="evidence" value="ECO:0007669"/>
    <property type="project" value="UniProtKB-SubCell"/>
</dbReference>
<dbReference type="AlphaFoldDB" id="A0AA38FEK7"/>
<comment type="subcellular location">
    <subcellularLocation>
        <location evidence="1">Preautophagosomal structure</location>
    </subcellularLocation>
</comment>
<dbReference type="GO" id="GO:0042594">
    <property type="term" value="P:response to starvation"/>
    <property type="evidence" value="ECO:0007669"/>
    <property type="project" value="TreeGrafter"/>
</dbReference>
<accession>A0AA38FEK7</accession>
<evidence type="ECO:0000313" key="6">
    <source>
        <dbReference type="Proteomes" id="UP000824469"/>
    </source>
</evidence>
<feature type="compositionally biased region" description="Polar residues" evidence="2">
    <location>
        <begin position="977"/>
        <end position="992"/>
    </location>
</feature>
<dbReference type="PANTHER" id="PTHR13268:SF0">
    <property type="entry name" value="BCAS3 MICROTUBULE ASSOCIATED CELL MIGRATION FACTOR"/>
    <property type="match status" value="1"/>
</dbReference>
<organism evidence="5 6">
    <name type="scientific">Taxus chinensis</name>
    <name type="common">Chinese yew</name>
    <name type="synonym">Taxus wallichiana var. chinensis</name>
    <dbReference type="NCBI Taxonomy" id="29808"/>
    <lineage>
        <taxon>Eukaryota</taxon>
        <taxon>Viridiplantae</taxon>
        <taxon>Streptophyta</taxon>
        <taxon>Embryophyta</taxon>
        <taxon>Tracheophyta</taxon>
        <taxon>Spermatophyta</taxon>
        <taxon>Pinopsida</taxon>
        <taxon>Pinidae</taxon>
        <taxon>Conifers II</taxon>
        <taxon>Cupressales</taxon>
        <taxon>Taxaceae</taxon>
        <taxon>Taxus</taxon>
    </lineage>
</organism>
<dbReference type="GO" id="GO:0006914">
    <property type="term" value="P:autophagy"/>
    <property type="evidence" value="ECO:0007669"/>
    <property type="project" value="InterPro"/>
</dbReference>
<evidence type="ECO:0000259" key="4">
    <source>
        <dbReference type="Pfam" id="PF21034"/>
    </source>
</evidence>
<evidence type="ECO:0008006" key="7">
    <source>
        <dbReference type="Google" id="ProtNLM"/>
    </source>
</evidence>
<keyword evidence="6" id="KW-1185">Reference proteome</keyword>
<evidence type="ECO:0000259" key="3">
    <source>
        <dbReference type="Pfam" id="PF12490"/>
    </source>
</evidence>
<dbReference type="Pfam" id="PF21034">
    <property type="entry name" value="BCAS3_WD40"/>
    <property type="match status" value="1"/>
</dbReference>
<gene>
    <name evidence="5" type="ORF">KI387_030867</name>
</gene>
<dbReference type="InterPro" id="IPR048382">
    <property type="entry name" value="BCAS3_WD40"/>
</dbReference>
<feature type="compositionally biased region" description="Low complexity" evidence="2">
    <location>
        <begin position="286"/>
        <end position="299"/>
    </location>
</feature>
<protein>
    <recommendedName>
        <fullName evidence="7">BCAS3 domain-containing protein</fullName>
    </recommendedName>
</protein>
<feature type="region of interest" description="Disordered" evidence="2">
    <location>
        <begin position="280"/>
        <end position="299"/>
    </location>
</feature>
<dbReference type="Pfam" id="PF12490">
    <property type="entry name" value="BCAS3"/>
    <property type="match status" value="1"/>
</dbReference>
<feature type="domain" description="BCAS3 WD40" evidence="4">
    <location>
        <begin position="83"/>
        <end position="494"/>
    </location>
</feature>
<feature type="non-terminal residue" evidence="5">
    <location>
        <position position="1"/>
    </location>
</feature>
<dbReference type="PANTHER" id="PTHR13268">
    <property type="entry name" value="BREAST CARCINOMA AMPLIFIED SEQUENCE 3"/>
    <property type="match status" value="1"/>
</dbReference>
<reference evidence="5 6" key="1">
    <citation type="journal article" date="2021" name="Nat. Plants">
        <title>The Taxus genome provides insights into paclitaxel biosynthesis.</title>
        <authorList>
            <person name="Xiong X."/>
            <person name="Gou J."/>
            <person name="Liao Q."/>
            <person name="Li Y."/>
            <person name="Zhou Q."/>
            <person name="Bi G."/>
            <person name="Li C."/>
            <person name="Du R."/>
            <person name="Wang X."/>
            <person name="Sun T."/>
            <person name="Guo L."/>
            <person name="Liang H."/>
            <person name="Lu P."/>
            <person name="Wu Y."/>
            <person name="Zhang Z."/>
            <person name="Ro D.K."/>
            <person name="Shang Y."/>
            <person name="Huang S."/>
            <person name="Yan J."/>
        </authorList>
    </citation>
    <scope>NUCLEOTIDE SEQUENCE [LARGE SCALE GENOMIC DNA]</scope>
    <source>
        <strain evidence="5">Ta-2019</strain>
    </source>
</reference>
<dbReference type="InterPro" id="IPR022175">
    <property type="entry name" value="BCAS3_dom"/>
</dbReference>
<dbReference type="OMA" id="VNIFRIM"/>
<evidence type="ECO:0000256" key="2">
    <source>
        <dbReference type="SAM" id="MobiDB-lite"/>
    </source>
</evidence>
<name>A0AA38FEK7_TAXCH</name>
<dbReference type="SUPFAM" id="SSF50978">
    <property type="entry name" value="WD40 repeat-like"/>
    <property type="match status" value="1"/>
</dbReference>
<dbReference type="InterPro" id="IPR045142">
    <property type="entry name" value="BCAS3-like"/>
</dbReference>
<dbReference type="InterPro" id="IPR001680">
    <property type="entry name" value="WD40_rpt"/>
</dbReference>
<feature type="region of interest" description="Disordered" evidence="2">
    <location>
        <begin position="973"/>
        <end position="992"/>
    </location>
</feature>
<comment type="caution">
    <text evidence="5">The sequence shown here is derived from an EMBL/GenBank/DDBJ whole genome shotgun (WGS) entry which is preliminary data.</text>
</comment>
<proteinExistence type="predicted"/>